<reference evidence="1" key="1">
    <citation type="journal article" date="2023" name="Comput. Struct. Biotechnol. J.">
        <title>Discovery of a novel marine Bacteroidetes with a rich repertoire of carbohydrate-active enzymes.</title>
        <authorList>
            <person name="Chen B."/>
            <person name="Liu G."/>
            <person name="Chen Q."/>
            <person name="Wang H."/>
            <person name="Liu L."/>
            <person name="Tang K."/>
        </authorList>
    </citation>
    <scope>NUCLEOTIDE SEQUENCE</scope>
    <source>
        <strain evidence="1">TK19036</strain>
    </source>
</reference>
<protein>
    <submittedName>
        <fullName evidence="1">Uncharacterized protein</fullName>
    </submittedName>
</protein>
<sequence>MSLLKVGLGLIFLTFAQLHPFHISVCSINYAATEGSLQITVKIFADDLEEALNQSGNQASAYVDVLNPEDPEKLDVIVNNYLAEHVSFTVNEKAVQPQYLGFEREDLTLWCYLEITGITELQQVKVQNTLLLNTFEDQINIVHIKANDVVKSMKLAKNQTVDTITF</sequence>
<gene>
    <name evidence="1" type="ORF">K4G66_18255</name>
</gene>
<dbReference type="InterPro" id="IPR046525">
    <property type="entry name" value="DUF6702"/>
</dbReference>
<dbReference type="AlphaFoldDB" id="A0AA49GIL6"/>
<proteinExistence type="predicted"/>
<evidence type="ECO:0000313" key="1">
    <source>
        <dbReference type="EMBL" id="WKN34324.1"/>
    </source>
</evidence>
<organism evidence="1">
    <name type="scientific">Roseihalotalea indica</name>
    <dbReference type="NCBI Taxonomy" id="2867963"/>
    <lineage>
        <taxon>Bacteria</taxon>
        <taxon>Pseudomonadati</taxon>
        <taxon>Bacteroidota</taxon>
        <taxon>Cytophagia</taxon>
        <taxon>Cytophagales</taxon>
        <taxon>Catalimonadaceae</taxon>
        <taxon>Roseihalotalea</taxon>
    </lineage>
</organism>
<accession>A0AA49GIL6</accession>
<reference evidence="1" key="2">
    <citation type="journal article" date="2024" name="Antonie Van Leeuwenhoek">
        <title>Roseihalotalea indica gen. nov., sp. nov., a halophilic Bacteroidetes from mesopelagic Southwest Indian Ocean with higher carbohydrate metabolic potential.</title>
        <authorList>
            <person name="Chen B."/>
            <person name="Zhang M."/>
            <person name="Lin D."/>
            <person name="Ye J."/>
            <person name="Tang K."/>
        </authorList>
    </citation>
    <scope>NUCLEOTIDE SEQUENCE</scope>
    <source>
        <strain evidence="1">TK19036</strain>
    </source>
</reference>
<dbReference type="EMBL" id="CP120682">
    <property type="protein sequence ID" value="WKN34324.1"/>
    <property type="molecule type" value="Genomic_DNA"/>
</dbReference>
<name>A0AA49GIL6_9BACT</name>
<dbReference type="Pfam" id="PF20420">
    <property type="entry name" value="DUF6702"/>
    <property type="match status" value="1"/>
</dbReference>